<evidence type="ECO:0000256" key="4">
    <source>
        <dbReference type="ARBA" id="ARBA00023128"/>
    </source>
</evidence>
<dbReference type="STRING" id="307972.A0A2G8KM48"/>
<keyword evidence="5" id="KW-0472">Membrane</keyword>
<dbReference type="EMBL" id="MRZV01000482">
    <property type="protein sequence ID" value="PIK49081.1"/>
    <property type="molecule type" value="Genomic_DNA"/>
</dbReference>
<accession>A0A2G8KM48</accession>
<evidence type="ECO:0000259" key="6">
    <source>
        <dbReference type="Pfam" id="PF10502"/>
    </source>
</evidence>
<dbReference type="GO" id="GO:0004252">
    <property type="term" value="F:serine-type endopeptidase activity"/>
    <property type="evidence" value="ECO:0007669"/>
    <property type="project" value="InterPro"/>
</dbReference>
<evidence type="ECO:0000313" key="8">
    <source>
        <dbReference type="Proteomes" id="UP000230750"/>
    </source>
</evidence>
<proteinExistence type="predicted"/>
<dbReference type="PANTHER" id="PTHR12383:SF16">
    <property type="entry name" value="MITOCHONDRIAL INNER MEMBRANE PROTEASE SUBUNIT 1"/>
    <property type="match status" value="1"/>
</dbReference>
<evidence type="ECO:0000313" key="7">
    <source>
        <dbReference type="EMBL" id="PIK49081.1"/>
    </source>
</evidence>
<evidence type="ECO:0000256" key="3">
    <source>
        <dbReference type="ARBA" id="ARBA00022801"/>
    </source>
</evidence>
<dbReference type="PANTHER" id="PTHR12383">
    <property type="entry name" value="PROTEASE FAMILY S26 MITOCHONDRIAL INNER MEMBRANE PROTEASE-RELATED"/>
    <property type="match status" value="1"/>
</dbReference>
<keyword evidence="2" id="KW-0999">Mitochondrion inner membrane</keyword>
<keyword evidence="7" id="KW-0645">Protease</keyword>
<keyword evidence="4" id="KW-0496">Mitochondrion</keyword>
<dbReference type="SUPFAM" id="SSF51306">
    <property type="entry name" value="LexA/Signal peptidase"/>
    <property type="match status" value="1"/>
</dbReference>
<dbReference type="InterPro" id="IPR036286">
    <property type="entry name" value="LexA/Signal_pep-like_sf"/>
</dbReference>
<dbReference type="Proteomes" id="UP000230750">
    <property type="component" value="Unassembled WGS sequence"/>
</dbReference>
<keyword evidence="8" id="KW-1185">Reference proteome</keyword>
<dbReference type="GO" id="GO:0006465">
    <property type="term" value="P:signal peptide processing"/>
    <property type="evidence" value="ECO:0007669"/>
    <property type="project" value="InterPro"/>
</dbReference>
<organism evidence="7 8">
    <name type="scientific">Stichopus japonicus</name>
    <name type="common">Sea cucumber</name>
    <dbReference type="NCBI Taxonomy" id="307972"/>
    <lineage>
        <taxon>Eukaryota</taxon>
        <taxon>Metazoa</taxon>
        <taxon>Echinodermata</taxon>
        <taxon>Eleutherozoa</taxon>
        <taxon>Echinozoa</taxon>
        <taxon>Holothuroidea</taxon>
        <taxon>Aspidochirotacea</taxon>
        <taxon>Aspidochirotida</taxon>
        <taxon>Stichopodidae</taxon>
        <taxon>Apostichopus</taxon>
    </lineage>
</organism>
<keyword evidence="3" id="KW-0378">Hydrolase</keyword>
<evidence type="ECO:0000256" key="2">
    <source>
        <dbReference type="ARBA" id="ARBA00022792"/>
    </source>
</evidence>
<sequence length="145" mass="16865">MSQPCFNSRPTKLCSYDTLYGYTYEAMAKLLQWSLQLGKYGGVIYCCTHFVTEYMVDFTWCTGPSMLPTVEDDSVLLTEHVSTRLLCKVNRGDVVVFKSPLNPDCFLCKRVVALEFDHMPDETSWRFTRMRQYVRIIGYIQQILV</sequence>
<evidence type="ECO:0000256" key="1">
    <source>
        <dbReference type="ARBA" id="ARBA00004273"/>
    </source>
</evidence>
<dbReference type="InterPro" id="IPR052064">
    <property type="entry name" value="Mito_IMP1_subunit"/>
</dbReference>
<dbReference type="Pfam" id="PF10502">
    <property type="entry name" value="Peptidase_S26"/>
    <property type="match status" value="1"/>
</dbReference>
<reference evidence="7 8" key="1">
    <citation type="journal article" date="2017" name="PLoS Biol.">
        <title>The sea cucumber genome provides insights into morphological evolution and visceral regeneration.</title>
        <authorList>
            <person name="Zhang X."/>
            <person name="Sun L."/>
            <person name="Yuan J."/>
            <person name="Sun Y."/>
            <person name="Gao Y."/>
            <person name="Zhang L."/>
            <person name="Li S."/>
            <person name="Dai H."/>
            <person name="Hamel J.F."/>
            <person name="Liu C."/>
            <person name="Yu Y."/>
            <person name="Liu S."/>
            <person name="Lin W."/>
            <person name="Guo K."/>
            <person name="Jin S."/>
            <person name="Xu P."/>
            <person name="Storey K.B."/>
            <person name="Huan P."/>
            <person name="Zhang T."/>
            <person name="Zhou Y."/>
            <person name="Zhang J."/>
            <person name="Lin C."/>
            <person name="Li X."/>
            <person name="Xing L."/>
            <person name="Huo D."/>
            <person name="Sun M."/>
            <person name="Wang L."/>
            <person name="Mercier A."/>
            <person name="Li F."/>
            <person name="Yang H."/>
            <person name="Xiang J."/>
        </authorList>
    </citation>
    <scope>NUCLEOTIDE SEQUENCE [LARGE SCALE GENOMIC DNA]</scope>
    <source>
        <strain evidence="7">Shaxun</strain>
        <tissue evidence="7">Muscle</tissue>
    </source>
</reference>
<dbReference type="OrthoDB" id="308440at2759"/>
<evidence type="ECO:0000256" key="5">
    <source>
        <dbReference type="ARBA" id="ARBA00023136"/>
    </source>
</evidence>
<gene>
    <name evidence="7" type="ORF">BSL78_14052</name>
</gene>
<dbReference type="CDD" id="cd06530">
    <property type="entry name" value="S26_SPase_I"/>
    <property type="match status" value="1"/>
</dbReference>
<name>A0A2G8KM48_STIJA</name>
<dbReference type="GO" id="GO:0006627">
    <property type="term" value="P:protein processing involved in protein targeting to mitochondrion"/>
    <property type="evidence" value="ECO:0007669"/>
    <property type="project" value="TreeGrafter"/>
</dbReference>
<dbReference type="AlphaFoldDB" id="A0A2G8KM48"/>
<comment type="caution">
    <text evidence="7">The sequence shown here is derived from an EMBL/GenBank/DDBJ whole genome shotgun (WGS) entry which is preliminary data.</text>
</comment>
<dbReference type="GO" id="GO:0042720">
    <property type="term" value="C:mitochondrial inner membrane peptidase complex"/>
    <property type="evidence" value="ECO:0007669"/>
    <property type="project" value="TreeGrafter"/>
</dbReference>
<feature type="domain" description="Peptidase S26" evidence="6">
    <location>
        <begin position="43"/>
        <end position="115"/>
    </location>
</feature>
<dbReference type="Gene3D" id="2.10.109.10">
    <property type="entry name" value="Umud Fragment, subunit A"/>
    <property type="match status" value="1"/>
</dbReference>
<protein>
    <submittedName>
        <fullName evidence="7">Mitochondrial inner membrane protease subunit</fullName>
    </submittedName>
</protein>
<comment type="subcellular location">
    <subcellularLocation>
        <location evidence="1">Mitochondrion inner membrane</location>
    </subcellularLocation>
</comment>
<dbReference type="InterPro" id="IPR019533">
    <property type="entry name" value="Peptidase_S26"/>
</dbReference>